<keyword evidence="1" id="KW-0472">Membrane</keyword>
<protein>
    <recommendedName>
        <fullName evidence="2">NfeD integral membrane domain-containing protein</fullName>
    </recommendedName>
</protein>
<evidence type="ECO:0000313" key="3">
    <source>
        <dbReference type="EMBL" id="KKL19566.1"/>
    </source>
</evidence>
<organism evidence="3">
    <name type="scientific">marine sediment metagenome</name>
    <dbReference type="NCBI Taxonomy" id="412755"/>
    <lineage>
        <taxon>unclassified sequences</taxon>
        <taxon>metagenomes</taxon>
        <taxon>ecological metagenomes</taxon>
    </lineage>
</organism>
<evidence type="ECO:0000259" key="2">
    <source>
        <dbReference type="Pfam" id="PF24961"/>
    </source>
</evidence>
<feature type="transmembrane region" description="Helical" evidence="1">
    <location>
        <begin position="33"/>
        <end position="53"/>
    </location>
</feature>
<name>A0A0F9DPI4_9ZZZZ</name>
<reference evidence="3" key="1">
    <citation type="journal article" date="2015" name="Nature">
        <title>Complex archaea that bridge the gap between prokaryotes and eukaryotes.</title>
        <authorList>
            <person name="Spang A."/>
            <person name="Saw J.H."/>
            <person name="Jorgensen S.L."/>
            <person name="Zaremba-Niedzwiedzka K."/>
            <person name="Martijn J."/>
            <person name="Lind A.E."/>
            <person name="van Eijk R."/>
            <person name="Schleper C."/>
            <person name="Guy L."/>
            <person name="Ettema T.J."/>
        </authorList>
    </citation>
    <scope>NUCLEOTIDE SEQUENCE</scope>
</reference>
<dbReference type="InterPro" id="IPR056739">
    <property type="entry name" value="NfeD_membrane"/>
</dbReference>
<proteinExistence type="predicted"/>
<dbReference type="AlphaFoldDB" id="A0A0F9DPI4"/>
<keyword evidence="1" id="KW-0812">Transmembrane</keyword>
<feature type="non-terminal residue" evidence="3">
    <location>
        <position position="55"/>
    </location>
</feature>
<accession>A0A0F9DPI4</accession>
<evidence type="ECO:0000256" key="1">
    <source>
        <dbReference type="SAM" id="Phobius"/>
    </source>
</evidence>
<keyword evidence="1" id="KW-1133">Transmembrane helix</keyword>
<dbReference type="Pfam" id="PF24961">
    <property type="entry name" value="NfeD_membrane"/>
    <property type="match status" value="1"/>
</dbReference>
<sequence length="55" mass="5777">MILAEGALSDTSMIVMMLVAAAVLFLLEVCTPSFGILASMGVAAMGMAIYYAFRI</sequence>
<dbReference type="EMBL" id="LAZR01038438">
    <property type="protein sequence ID" value="KKL19566.1"/>
    <property type="molecule type" value="Genomic_DNA"/>
</dbReference>
<feature type="domain" description="NfeD integral membrane" evidence="2">
    <location>
        <begin position="12"/>
        <end position="53"/>
    </location>
</feature>
<comment type="caution">
    <text evidence="3">The sequence shown here is derived from an EMBL/GenBank/DDBJ whole genome shotgun (WGS) entry which is preliminary data.</text>
</comment>
<feature type="transmembrane region" description="Helical" evidence="1">
    <location>
        <begin position="7"/>
        <end position="27"/>
    </location>
</feature>
<gene>
    <name evidence="3" type="ORF">LCGC14_2464170</name>
</gene>